<sequence length="180" mass="20888">MGQRRRLPNTELAGTQRKSLKVTERKTGTRGTSSRIRRIISEMQKGKKRKSDGELAKDLKKMKEGLKQDLKNLGKEIAQLSNIVENQENLMDDLSHQLKELGYEELEQLNEKFAILCPGPNWDVYMSETEEPVDIISLLKYRSQMLDRRIQLLYEMYLVFEQYARNQRGRSSGPASPEDP</sequence>
<dbReference type="SUPFAM" id="SSF58100">
    <property type="entry name" value="Bacterial hemolysins"/>
    <property type="match status" value="1"/>
</dbReference>
<gene>
    <name evidence="3" type="ORF">OIU79_008907</name>
</gene>
<dbReference type="OrthoDB" id="845139at2759"/>
<keyword evidence="1" id="KW-0175">Coiled coil</keyword>
<proteinExistence type="predicted"/>
<dbReference type="AlphaFoldDB" id="A0A9Q0TJG9"/>
<evidence type="ECO:0000313" key="4">
    <source>
        <dbReference type="Proteomes" id="UP001151532"/>
    </source>
</evidence>
<dbReference type="Proteomes" id="UP001151532">
    <property type="component" value="Chromosome 1"/>
</dbReference>
<organism evidence="3 4">
    <name type="scientific">Salix purpurea</name>
    <name type="common">Purple osier willow</name>
    <dbReference type="NCBI Taxonomy" id="77065"/>
    <lineage>
        <taxon>Eukaryota</taxon>
        <taxon>Viridiplantae</taxon>
        <taxon>Streptophyta</taxon>
        <taxon>Embryophyta</taxon>
        <taxon>Tracheophyta</taxon>
        <taxon>Spermatophyta</taxon>
        <taxon>Magnoliopsida</taxon>
        <taxon>eudicotyledons</taxon>
        <taxon>Gunneridae</taxon>
        <taxon>Pentapetalae</taxon>
        <taxon>rosids</taxon>
        <taxon>fabids</taxon>
        <taxon>Malpighiales</taxon>
        <taxon>Salicaceae</taxon>
        <taxon>Saliceae</taxon>
        <taxon>Salix</taxon>
    </lineage>
</organism>
<reference evidence="3" key="1">
    <citation type="submission" date="2022-11" db="EMBL/GenBank/DDBJ databases">
        <authorList>
            <person name="Hyden B.L."/>
            <person name="Feng K."/>
            <person name="Yates T."/>
            <person name="Jawdy S."/>
            <person name="Smart L.B."/>
            <person name="Muchero W."/>
        </authorList>
    </citation>
    <scope>NUCLEOTIDE SEQUENCE</scope>
    <source>
        <tissue evidence="3">Shoot tip</tissue>
    </source>
</reference>
<reference evidence="3" key="2">
    <citation type="journal article" date="2023" name="Int. J. Mol. Sci.">
        <title>De Novo Assembly and Annotation of 11 Diverse Shrub Willow (Salix) Genomes Reveals Novel Gene Organization in Sex-Linked Regions.</title>
        <authorList>
            <person name="Hyden B."/>
            <person name="Feng K."/>
            <person name="Yates T.B."/>
            <person name="Jawdy S."/>
            <person name="Cereghino C."/>
            <person name="Smart L.B."/>
            <person name="Muchero W."/>
        </authorList>
    </citation>
    <scope>NUCLEOTIDE SEQUENCE</scope>
    <source>
        <tissue evidence="3">Shoot tip</tissue>
    </source>
</reference>
<name>A0A9Q0TJG9_SALPP</name>
<dbReference type="EMBL" id="JAPFFK010000015">
    <property type="protein sequence ID" value="KAJ6712801.1"/>
    <property type="molecule type" value="Genomic_DNA"/>
</dbReference>
<feature type="coiled-coil region" evidence="1">
    <location>
        <begin position="56"/>
        <end position="104"/>
    </location>
</feature>
<evidence type="ECO:0000313" key="3">
    <source>
        <dbReference type="EMBL" id="KAJ6712801.1"/>
    </source>
</evidence>
<feature type="region of interest" description="Disordered" evidence="2">
    <location>
        <begin position="1"/>
        <end position="33"/>
    </location>
</feature>
<keyword evidence="4" id="KW-1185">Reference proteome</keyword>
<accession>A0A9Q0TJG9</accession>
<protein>
    <submittedName>
        <fullName evidence="3">Uncharacterized protein</fullName>
    </submittedName>
</protein>
<comment type="caution">
    <text evidence="3">The sequence shown here is derived from an EMBL/GenBank/DDBJ whole genome shotgun (WGS) entry which is preliminary data.</text>
</comment>
<evidence type="ECO:0000256" key="1">
    <source>
        <dbReference type="SAM" id="Coils"/>
    </source>
</evidence>
<evidence type="ECO:0000256" key="2">
    <source>
        <dbReference type="SAM" id="MobiDB-lite"/>
    </source>
</evidence>